<dbReference type="GeneID" id="93780528"/>
<comment type="caution">
    <text evidence="2">The sequence shown here is derived from an EMBL/GenBank/DDBJ whole genome shotgun (WGS) entry which is preliminary data.</text>
</comment>
<reference evidence="1 4" key="2">
    <citation type="submission" date="2023-08" db="EMBL/GenBank/DDBJ databases">
        <title>Genomic surveillance of Staphylococcus haemolyticus neonatal outbreak in southern France.</title>
        <authorList>
            <person name="Magnan C."/>
            <person name="Morsli M."/>
            <person name="Thiery B."/>
            <person name="Salipante F."/>
            <person name="Attar J."/>
            <person name="Massimo D.M."/>
            <person name="Ory J."/>
            <person name="Pantel A."/>
            <person name="Lavigne J.-P."/>
        </authorList>
    </citation>
    <scope>NUCLEOTIDE SEQUENCE [LARGE SCALE GENOMIC DNA]</scope>
    <source>
        <strain evidence="1 4">NSH026</strain>
    </source>
</reference>
<dbReference type="Proteomes" id="UP001269271">
    <property type="component" value="Unassembled WGS sequence"/>
</dbReference>
<sequence length="124" mass="13911">MKISRVLFGITAGVASGIAVSWLNRDDQSVKNNTIDAKEPTGSRSELEREIESLKRNFFNIIDYGKQVKNDGVSYGSEIGDEFKTLIGDFKSDINPNIEKLQSHIENLQNRGEEISNTFSKDNK</sequence>
<dbReference type="EMBL" id="PGWX01000006">
    <property type="protein sequence ID" value="PPJ81017.1"/>
    <property type="molecule type" value="Genomic_DNA"/>
</dbReference>
<dbReference type="STRING" id="1283.ShL2_01008"/>
<dbReference type="EMBL" id="JAVSOO010000025">
    <property type="protein sequence ID" value="MDT4287213.1"/>
    <property type="molecule type" value="Genomic_DNA"/>
</dbReference>
<evidence type="ECO:0000313" key="3">
    <source>
        <dbReference type="Proteomes" id="UP000238153"/>
    </source>
</evidence>
<keyword evidence="4" id="KW-1185">Reference proteome</keyword>
<evidence type="ECO:0000313" key="1">
    <source>
        <dbReference type="EMBL" id="MDT4287213.1"/>
    </source>
</evidence>
<gene>
    <name evidence="2" type="ORF">CV019_00050</name>
    <name evidence="1" type="ORF">RO950_09345</name>
</gene>
<proteinExistence type="predicted"/>
<dbReference type="Proteomes" id="UP000238153">
    <property type="component" value="Unassembled WGS sequence"/>
</dbReference>
<dbReference type="OMA" id="EVKTMIG"/>
<accession>A0A2A1KC13</accession>
<name>A0A2A1KC13_STAHA</name>
<dbReference type="KEGG" id="shh:ShL2_01008"/>
<organism evidence="2 3">
    <name type="scientific">Staphylococcus haemolyticus</name>
    <dbReference type="NCBI Taxonomy" id="1283"/>
    <lineage>
        <taxon>Bacteria</taxon>
        <taxon>Bacillati</taxon>
        <taxon>Bacillota</taxon>
        <taxon>Bacilli</taxon>
        <taxon>Bacillales</taxon>
        <taxon>Staphylococcaceae</taxon>
        <taxon>Staphylococcus</taxon>
    </lineage>
</organism>
<dbReference type="AlphaFoldDB" id="A0A2A1KC13"/>
<dbReference type="RefSeq" id="WP_011275424.1">
    <property type="nucleotide sequence ID" value="NZ_BKAY01000019.1"/>
</dbReference>
<evidence type="ECO:0000313" key="4">
    <source>
        <dbReference type="Proteomes" id="UP001269271"/>
    </source>
</evidence>
<reference evidence="2 3" key="1">
    <citation type="submission" date="2017-11" db="EMBL/GenBank/DDBJ databases">
        <authorList>
            <person name="Founou R.C."/>
            <person name="Founou L."/>
            <person name="Allam M."/>
            <person name="Ismail A."/>
            <person name="Essack S.Y."/>
        </authorList>
    </citation>
    <scope>NUCLEOTIDE SEQUENCE [LARGE SCALE GENOMIC DNA]</scope>
    <source>
        <strain evidence="2 3">G811N2B1</strain>
    </source>
</reference>
<evidence type="ECO:0000313" key="2">
    <source>
        <dbReference type="EMBL" id="PPJ81017.1"/>
    </source>
</evidence>
<protein>
    <submittedName>
        <fullName evidence="2">YtxH domain-containing protein</fullName>
    </submittedName>
</protein>